<evidence type="ECO:0000313" key="2">
    <source>
        <dbReference type="Proteomes" id="UP000054248"/>
    </source>
</evidence>
<dbReference type="HOGENOM" id="CLU_2265697_0_0_1"/>
<name>A0A0C3LDW6_9AGAM</name>
<gene>
    <name evidence="1" type="ORF">M407DRAFT_30694</name>
</gene>
<protein>
    <submittedName>
        <fullName evidence="1">Uncharacterized protein</fullName>
    </submittedName>
</protein>
<dbReference type="EMBL" id="KN823210">
    <property type="protein sequence ID" value="KIO19662.1"/>
    <property type="molecule type" value="Genomic_DNA"/>
</dbReference>
<reference evidence="1 2" key="1">
    <citation type="submission" date="2014-04" db="EMBL/GenBank/DDBJ databases">
        <authorList>
            <consortium name="DOE Joint Genome Institute"/>
            <person name="Kuo A."/>
            <person name="Girlanda M."/>
            <person name="Perotto S."/>
            <person name="Kohler A."/>
            <person name="Nagy L.G."/>
            <person name="Floudas D."/>
            <person name="Copeland A."/>
            <person name="Barry K.W."/>
            <person name="Cichocki N."/>
            <person name="Veneault-Fourrey C."/>
            <person name="LaButti K."/>
            <person name="Lindquist E.A."/>
            <person name="Lipzen A."/>
            <person name="Lundell T."/>
            <person name="Morin E."/>
            <person name="Murat C."/>
            <person name="Sun H."/>
            <person name="Tunlid A."/>
            <person name="Henrissat B."/>
            <person name="Grigoriev I.V."/>
            <person name="Hibbett D.S."/>
            <person name="Martin F."/>
            <person name="Nordberg H.P."/>
            <person name="Cantor M.N."/>
            <person name="Hua S.X."/>
        </authorList>
    </citation>
    <scope>NUCLEOTIDE SEQUENCE [LARGE SCALE GENOMIC DNA]</scope>
    <source>
        <strain evidence="1 2">MUT 4182</strain>
    </source>
</reference>
<reference evidence="2" key="2">
    <citation type="submission" date="2015-01" db="EMBL/GenBank/DDBJ databases">
        <title>Evolutionary Origins and Diversification of the Mycorrhizal Mutualists.</title>
        <authorList>
            <consortium name="DOE Joint Genome Institute"/>
            <consortium name="Mycorrhizal Genomics Consortium"/>
            <person name="Kohler A."/>
            <person name="Kuo A."/>
            <person name="Nagy L.G."/>
            <person name="Floudas D."/>
            <person name="Copeland A."/>
            <person name="Barry K.W."/>
            <person name="Cichocki N."/>
            <person name="Veneault-Fourrey C."/>
            <person name="LaButti K."/>
            <person name="Lindquist E.A."/>
            <person name="Lipzen A."/>
            <person name="Lundell T."/>
            <person name="Morin E."/>
            <person name="Murat C."/>
            <person name="Riley R."/>
            <person name="Ohm R."/>
            <person name="Sun H."/>
            <person name="Tunlid A."/>
            <person name="Henrissat B."/>
            <person name="Grigoriev I.V."/>
            <person name="Hibbett D.S."/>
            <person name="Martin F."/>
        </authorList>
    </citation>
    <scope>NUCLEOTIDE SEQUENCE [LARGE SCALE GENOMIC DNA]</scope>
    <source>
        <strain evidence="2">MUT 4182</strain>
    </source>
</reference>
<sequence>MSNEVPKLDADIPSPASAKLGYMGSLPSLPPGGLCLLSISRSQLQKDKRVEALEGWRRTMRTNMGVWLASTKRGATGLCTLAQPRWLVSSPELRTPTLIHAIR</sequence>
<dbReference type="Proteomes" id="UP000054248">
    <property type="component" value="Unassembled WGS sequence"/>
</dbReference>
<dbReference type="AlphaFoldDB" id="A0A0C3LDW6"/>
<organism evidence="1 2">
    <name type="scientific">Tulasnella calospora MUT 4182</name>
    <dbReference type="NCBI Taxonomy" id="1051891"/>
    <lineage>
        <taxon>Eukaryota</taxon>
        <taxon>Fungi</taxon>
        <taxon>Dikarya</taxon>
        <taxon>Basidiomycota</taxon>
        <taxon>Agaricomycotina</taxon>
        <taxon>Agaricomycetes</taxon>
        <taxon>Cantharellales</taxon>
        <taxon>Tulasnellaceae</taxon>
        <taxon>Tulasnella</taxon>
    </lineage>
</organism>
<accession>A0A0C3LDW6</accession>
<evidence type="ECO:0000313" key="1">
    <source>
        <dbReference type="EMBL" id="KIO19662.1"/>
    </source>
</evidence>
<proteinExistence type="predicted"/>
<keyword evidence="2" id="KW-1185">Reference proteome</keyword>